<dbReference type="Proteomes" id="UP000178870">
    <property type="component" value="Unassembled WGS sequence"/>
</dbReference>
<organism evidence="3 4">
    <name type="scientific">Candidatus Woesebacteria bacterium RIFCSPHIGHO2_01_FULL_44_21</name>
    <dbReference type="NCBI Taxonomy" id="1802503"/>
    <lineage>
        <taxon>Bacteria</taxon>
        <taxon>Candidatus Woeseibacteriota</taxon>
    </lineage>
</organism>
<dbReference type="PANTHER" id="PTHR46401:SF2">
    <property type="entry name" value="GLYCOSYLTRANSFERASE WBBK-RELATED"/>
    <property type="match status" value="1"/>
</dbReference>
<dbReference type="PANTHER" id="PTHR46401">
    <property type="entry name" value="GLYCOSYLTRANSFERASE WBBK-RELATED"/>
    <property type="match status" value="1"/>
</dbReference>
<dbReference type="Gene3D" id="3.40.50.2000">
    <property type="entry name" value="Glycogen Phosphorylase B"/>
    <property type="match status" value="2"/>
</dbReference>
<dbReference type="CDD" id="cd03809">
    <property type="entry name" value="GT4_MtfB-like"/>
    <property type="match status" value="1"/>
</dbReference>
<feature type="domain" description="Glycosyl transferase family 1" evidence="2">
    <location>
        <begin position="187"/>
        <end position="340"/>
    </location>
</feature>
<name>A0A1F7YVK6_9BACT</name>
<proteinExistence type="predicted"/>
<dbReference type="InterPro" id="IPR001296">
    <property type="entry name" value="Glyco_trans_1"/>
</dbReference>
<comment type="caution">
    <text evidence="3">The sequence shown here is derived from an EMBL/GenBank/DDBJ whole genome shotgun (WGS) entry which is preliminary data.</text>
</comment>
<dbReference type="Pfam" id="PF00534">
    <property type="entry name" value="Glycos_transf_1"/>
    <property type="match status" value="1"/>
</dbReference>
<keyword evidence="1" id="KW-0808">Transferase</keyword>
<evidence type="ECO:0000313" key="4">
    <source>
        <dbReference type="Proteomes" id="UP000178870"/>
    </source>
</evidence>
<protein>
    <recommendedName>
        <fullName evidence="2">Glycosyl transferase family 1 domain-containing protein</fullName>
    </recommendedName>
</protein>
<dbReference type="GO" id="GO:0009103">
    <property type="term" value="P:lipopolysaccharide biosynthetic process"/>
    <property type="evidence" value="ECO:0007669"/>
    <property type="project" value="TreeGrafter"/>
</dbReference>
<accession>A0A1F7YVK6</accession>
<evidence type="ECO:0000313" key="3">
    <source>
        <dbReference type="EMBL" id="OGM31287.1"/>
    </source>
</evidence>
<dbReference type="EMBL" id="MGGP01000028">
    <property type="protein sequence ID" value="OGM31287.1"/>
    <property type="molecule type" value="Genomic_DNA"/>
</dbReference>
<evidence type="ECO:0000259" key="2">
    <source>
        <dbReference type="Pfam" id="PF00534"/>
    </source>
</evidence>
<dbReference type="SUPFAM" id="SSF53756">
    <property type="entry name" value="UDP-Glycosyltransferase/glycogen phosphorylase"/>
    <property type="match status" value="1"/>
</dbReference>
<reference evidence="3 4" key="1">
    <citation type="journal article" date="2016" name="Nat. Commun.">
        <title>Thousands of microbial genomes shed light on interconnected biogeochemical processes in an aquifer system.</title>
        <authorList>
            <person name="Anantharaman K."/>
            <person name="Brown C.T."/>
            <person name="Hug L.A."/>
            <person name="Sharon I."/>
            <person name="Castelle C.J."/>
            <person name="Probst A.J."/>
            <person name="Thomas B.C."/>
            <person name="Singh A."/>
            <person name="Wilkins M.J."/>
            <person name="Karaoz U."/>
            <person name="Brodie E.L."/>
            <person name="Williams K.H."/>
            <person name="Hubbard S.S."/>
            <person name="Banfield J.F."/>
        </authorList>
    </citation>
    <scope>NUCLEOTIDE SEQUENCE [LARGE SCALE GENOMIC DNA]</scope>
</reference>
<dbReference type="GO" id="GO:0016757">
    <property type="term" value="F:glycosyltransferase activity"/>
    <property type="evidence" value="ECO:0007669"/>
    <property type="project" value="InterPro"/>
</dbReference>
<dbReference type="AlphaFoldDB" id="A0A1F7YVK6"/>
<evidence type="ECO:0000256" key="1">
    <source>
        <dbReference type="ARBA" id="ARBA00022679"/>
    </source>
</evidence>
<gene>
    <name evidence="3" type="ORF">A2803_03790</name>
</gene>
<sequence>MVIGIDGNEANIENRVGVNQYAYELLNALYKLPESRKHTFIIYLKDKPRQDLPKERQDWEYIVLPGTGLWIIKTLVPHLYSQKHKLDVFFSPSHYVPPIAPVKLICSIMDLGYLTTRNQFRAYDYWQLRLWTAWSILVSQKVFAISEATKKDIVNRYPYARSKVSVTMLSGDSSVLTNKVTEQAIRKIRQKYSLGEKYILFLSTLKPSKNIVGLLSAWKQICGKHGEYKLVIAGKKGWLFGPIFEHAKKLKLAGRVVFTDFVPDKDKPALMKGARLFVLPSFWEGFGIDIVNSMVYGVPVVASDRGSIPEVAGDAGILVGPTKTSDIAHAIDKVLSLGKKDYNKLVFACKTQAGKFSWTKTALETLEGLTNV</sequence>